<keyword evidence="2" id="KW-0238">DNA-binding</keyword>
<dbReference type="InterPro" id="IPR000792">
    <property type="entry name" value="Tscrpt_reg_LuxR_C"/>
</dbReference>
<protein>
    <submittedName>
        <fullName evidence="5">Helix-turn-helix transcriptional regulator</fullName>
    </submittedName>
</protein>
<organism evidence="5 6">
    <name type="scientific">Yinghuangia soli</name>
    <dbReference type="NCBI Taxonomy" id="2908204"/>
    <lineage>
        <taxon>Bacteria</taxon>
        <taxon>Bacillati</taxon>
        <taxon>Actinomycetota</taxon>
        <taxon>Actinomycetes</taxon>
        <taxon>Kitasatosporales</taxon>
        <taxon>Streptomycetaceae</taxon>
        <taxon>Yinghuangia</taxon>
    </lineage>
</organism>
<accession>A0AA41Q9K7</accession>
<dbReference type="EMBL" id="JAKFHA010000060">
    <property type="protein sequence ID" value="MCF2533797.1"/>
    <property type="molecule type" value="Genomic_DNA"/>
</dbReference>
<dbReference type="InterPro" id="IPR036388">
    <property type="entry name" value="WH-like_DNA-bd_sf"/>
</dbReference>
<dbReference type="Gene3D" id="1.10.10.10">
    <property type="entry name" value="Winged helix-like DNA-binding domain superfamily/Winged helix DNA-binding domain"/>
    <property type="match status" value="1"/>
</dbReference>
<dbReference type="InterPro" id="IPR016032">
    <property type="entry name" value="Sig_transdc_resp-reg_C-effctor"/>
</dbReference>
<gene>
    <name evidence="5" type="ORF">LZ495_42175</name>
</gene>
<evidence type="ECO:0000313" key="6">
    <source>
        <dbReference type="Proteomes" id="UP001165378"/>
    </source>
</evidence>
<dbReference type="PROSITE" id="PS50043">
    <property type="entry name" value="HTH_LUXR_2"/>
    <property type="match status" value="1"/>
</dbReference>
<dbReference type="AlphaFoldDB" id="A0AA41Q9K7"/>
<evidence type="ECO:0000256" key="2">
    <source>
        <dbReference type="ARBA" id="ARBA00023125"/>
    </source>
</evidence>
<dbReference type="PANTHER" id="PTHR44688:SF16">
    <property type="entry name" value="DNA-BINDING TRANSCRIPTIONAL ACTIVATOR DEVR_DOSR"/>
    <property type="match status" value="1"/>
</dbReference>
<dbReference type="PRINTS" id="PR00038">
    <property type="entry name" value="HTHLUXR"/>
</dbReference>
<feature type="domain" description="HTH luxR-type" evidence="4">
    <location>
        <begin position="191"/>
        <end position="256"/>
    </location>
</feature>
<dbReference type="CDD" id="cd06170">
    <property type="entry name" value="LuxR_C_like"/>
    <property type="match status" value="1"/>
</dbReference>
<dbReference type="Pfam" id="PF00196">
    <property type="entry name" value="GerE"/>
    <property type="match status" value="1"/>
</dbReference>
<reference evidence="5" key="1">
    <citation type="submission" date="2022-01" db="EMBL/GenBank/DDBJ databases">
        <title>Genome-Based Taxonomic Classification of the Phylum Actinobacteria.</title>
        <authorList>
            <person name="Gao Y."/>
        </authorList>
    </citation>
    <scope>NUCLEOTIDE SEQUENCE</scope>
    <source>
        <strain evidence="5">KLBMP 8922</strain>
    </source>
</reference>
<evidence type="ECO:0000259" key="4">
    <source>
        <dbReference type="PROSITE" id="PS50043"/>
    </source>
</evidence>
<evidence type="ECO:0000256" key="1">
    <source>
        <dbReference type="ARBA" id="ARBA00023015"/>
    </source>
</evidence>
<keyword evidence="6" id="KW-1185">Reference proteome</keyword>
<name>A0AA41Q9K7_9ACTN</name>
<dbReference type="Proteomes" id="UP001165378">
    <property type="component" value="Unassembled WGS sequence"/>
</dbReference>
<evidence type="ECO:0000256" key="3">
    <source>
        <dbReference type="ARBA" id="ARBA00023163"/>
    </source>
</evidence>
<dbReference type="SMART" id="SM00421">
    <property type="entry name" value="HTH_LUXR"/>
    <property type="match status" value="1"/>
</dbReference>
<dbReference type="PANTHER" id="PTHR44688">
    <property type="entry name" value="DNA-BINDING TRANSCRIPTIONAL ACTIVATOR DEVR_DOSR"/>
    <property type="match status" value="1"/>
</dbReference>
<dbReference type="SUPFAM" id="SSF46894">
    <property type="entry name" value="C-terminal effector domain of the bipartite response regulators"/>
    <property type="match status" value="1"/>
</dbReference>
<sequence length="260" mass="27520">MGRYDSALERLESALTGPGAYRSSLTFAIPDLVEAAVRAGRPERAASPFVRFAAWAEAAPTPWAKAVALRCRALLSAEPATAEPQTATESGETTEALFSAAITAHTGSGRPFEQARTELLFGEWLRRSKRRTDARSHLRSAAARFDRLGATPWAERARTELRAAGEAGTTPLPLGLTTAPAESAGAAAPTAALPLDALTPQELQVVRLAAAGASNQDIAAQLFLSRRTVEYHLYKAYPKLGIGSRRELVKLALATGGTSA</sequence>
<keyword evidence="1" id="KW-0805">Transcription regulation</keyword>
<dbReference type="GO" id="GO:0006355">
    <property type="term" value="P:regulation of DNA-templated transcription"/>
    <property type="evidence" value="ECO:0007669"/>
    <property type="project" value="InterPro"/>
</dbReference>
<comment type="caution">
    <text evidence="5">The sequence shown here is derived from an EMBL/GenBank/DDBJ whole genome shotgun (WGS) entry which is preliminary data.</text>
</comment>
<dbReference type="GO" id="GO:0003677">
    <property type="term" value="F:DNA binding"/>
    <property type="evidence" value="ECO:0007669"/>
    <property type="project" value="UniProtKB-KW"/>
</dbReference>
<evidence type="ECO:0000313" key="5">
    <source>
        <dbReference type="EMBL" id="MCF2533797.1"/>
    </source>
</evidence>
<keyword evidence="3" id="KW-0804">Transcription</keyword>
<proteinExistence type="predicted"/>